<evidence type="ECO:0000313" key="3">
    <source>
        <dbReference type="Proteomes" id="UP000319986"/>
    </source>
</evidence>
<name>A0A4Y4C4I9_9CORY</name>
<evidence type="ECO:0000256" key="1">
    <source>
        <dbReference type="SAM" id="MobiDB-lite"/>
    </source>
</evidence>
<feature type="region of interest" description="Disordered" evidence="1">
    <location>
        <begin position="1"/>
        <end position="23"/>
    </location>
</feature>
<reference evidence="2 3" key="1">
    <citation type="submission" date="2019-06" db="EMBL/GenBank/DDBJ databases">
        <title>Whole genome shotgun sequence of Corynebacterium variabile NBRC 15286.</title>
        <authorList>
            <person name="Hosoyama A."/>
            <person name="Uohara A."/>
            <person name="Ohji S."/>
            <person name="Ichikawa N."/>
        </authorList>
    </citation>
    <scope>NUCLEOTIDE SEQUENCE [LARGE SCALE GENOMIC DNA]</scope>
    <source>
        <strain evidence="2 3">NBRC 15286</strain>
    </source>
</reference>
<comment type="caution">
    <text evidence="2">The sequence shown here is derived from an EMBL/GenBank/DDBJ whole genome shotgun (WGS) entry which is preliminary data.</text>
</comment>
<sequence length="50" mass="5319">MVVMGDPPSGGTPDDQPGHDKQNLADQVLKWIAVASGVTTLVTDIPGWFR</sequence>
<proteinExistence type="predicted"/>
<organism evidence="2 3">
    <name type="scientific">Corynebacterium variabile</name>
    <dbReference type="NCBI Taxonomy" id="1727"/>
    <lineage>
        <taxon>Bacteria</taxon>
        <taxon>Bacillati</taxon>
        <taxon>Actinomycetota</taxon>
        <taxon>Actinomycetes</taxon>
        <taxon>Mycobacteriales</taxon>
        <taxon>Corynebacteriaceae</taxon>
        <taxon>Corynebacterium</taxon>
    </lineage>
</organism>
<accession>A0A4Y4C4I9</accession>
<protein>
    <submittedName>
        <fullName evidence="2">Uncharacterized protein</fullName>
    </submittedName>
</protein>
<dbReference type="AlphaFoldDB" id="A0A4Y4C4I9"/>
<dbReference type="EMBL" id="BJNT01000016">
    <property type="protein sequence ID" value="GEC86719.1"/>
    <property type="molecule type" value="Genomic_DNA"/>
</dbReference>
<dbReference type="Proteomes" id="UP000319986">
    <property type="component" value="Unassembled WGS sequence"/>
</dbReference>
<evidence type="ECO:0000313" key="2">
    <source>
        <dbReference type="EMBL" id="GEC86719.1"/>
    </source>
</evidence>
<gene>
    <name evidence="2" type="ORF">CVA01_20330</name>
</gene>